<comment type="caution">
    <text evidence="3">The sequence shown here is derived from an EMBL/GenBank/DDBJ whole genome shotgun (WGS) entry which is preliminary data.</text>
</comment>
<dbReference type="Proteomes" id="UP000598426">
    <property type="component" value="Unassembled WGS sequence"/>
</dbReference>
<dbReference type="EMBL" id="JACXZS010000017">
    <property type="protein sequence ID" value="MBD3943846.1"/>
    <property type="molecule type" value="Genomic_DNA"/>
</dbReference>
<evidence type="ECO:0000313" key="4">
    <source>
        <dbReference type="Proteomes" id="UP000598426"/>
    </source>
</evidence>
<proteinExistence type="predicted"/>
<feature type="region of interest" description="Disordered" evidence="1">
    <location>
        <begin position="14"/>
        <end position="34"/>
    </location>
</feature>
<evidence type="ECO:0000256" key="1">
    <source>
        <dbReference type="SAM" id="MobiDB-lite"/>
    </source>
</evidence>
<gene>
    <name evidence="3" type="ORF">IF188_19310</name>
</gene>
<reference evidence="3 4" key="1">
    <citation type="submission" date="2020-09" db="EMBL/GenBank/DDBJ databases">
        <title>Isolation and identification of active actinomycetes.</title>
        <authorList>
            <person name="Li X."/>
        </authorList>
    </citation>
    <scope>NUCLEOTIDE SEQUENCE [LARGE SCALE GENOMIC DNA]</scope>
    <source>
        <strain evidence="3 4">NEAU-LLC</strain>
    </source>
</reference>
<evidence type="ECO:0000313" key="3">
    <source>
        <dbReference type="EMBL" id="MBD3943846.1"/>
    </source>
</evidence>
<dbReference type="Pfam" id="PF09983">
    <property type="entry name" value="JetD_C"/>
    <property type="match status" value="1"/>
</dbReference>
<name>A0ABR8NT88_9MICO</name>
<organism evidence="3 4">
    <name type="scientific">Microbacterium helvum</name>
    <dbReference type="NCBI Taxonomy" id="2773713"/>
    <lineage>
        <taxon>Bacteria</taxon>
        <taxon>Bacillati</taxon>
        <taxon>Actinomycetota</taxon>
        <taxon>Actinomycetes</taxon>
        <taxon>Micrococcales</taxon>
        <taxon>Microbacteriaceae</taxon>
        <taxon>Microbacterium</taxon>
    </lineage>
</organism>
<protein>
    <recommendedName>
        <fullName evidence="2">Wadjet protein JetD C-terminal domain-containing protein</fullName>
    </recommendedName>
</protein>
<keyword evidence="4" id="KW-1185">Reference proteome</keyword>
<feature type="domain" description="Wadjet protein JetD C-terminal" evidence="2">
    <location>
        <begin position="1"/>
        <end position="68"/>
    </location>
</feature>
<dbReference type="InterPro" id="IPR024534">
    <property type="entry name" value="JetD_C"/>
</dbReference>
<accession>A0ABR8NT88</accession>
<sequence length="78" mass="8718">MDAVTLDTYTDLGVNHDRTGKPLGPSKKRLPSLTEAERDAYARVVTAGEVRFRRIEQERIPEAVAWHALRSLCAAPRS</sequence>
<dbReference type="RefSeq" id="WP_191173440.1">
    <property type="nucleotide sequence ID" value="NZ_JACXZS010000017.1"/>
</dbReference>
<evidence type="ECO:0000259" key="2">
    <source>
        <dbReference type="Pfam" id="PF09983"/>
    </source>
</evidence>